<keyword evidence="4" id="KW-1185">Reference proteome</keyword>
<evidence type="ECO:0000313" key="3">
    <source>
        <dbReference type="EMBL" id="KIO14735.1"/>
    </source>
</evidence>
<dbReference type="InterPro" id="IPR018376">
    <property type="entry name" value="Enoyl-CoA_hyd/isom_CS"/>
</dbReference>
<sequence length="287" mass="31655">MLSSSQTPLRFPASLPSTEPLVTISYPHDGLWIIELHNGEDSRLTKRMIDDAIRPALDLVEEHWNFNRGSSPTTRSKDASGRDSGEGAVIIIGKRSQDKFFSNGFEYESVKGNPAFFNETANPLIARLMTFPIPTIAAINGHCFAAGMMLALSCDYRIMTDGSRRRAWMCMNEIHFGAPWPLSFAAILNTKVSDPSVRRRIALEGHRFTPSEALAAGLVDRLASCEGTGAELGTENVLQEAMKLAKEVSALPKQGVWGSIKAFLYRDCLETVRLDARTHSMLPTARL</sequence>
<name>A0A0C3PKG9_PISTI</name>
<reference evidence="4" key="2">
    <citation type="submission" date="2015-01" db="EMBL/GenBank/DDBJ databases">
        <title>Evolutionary Origins and Diversification of the Mycorrhizal Mutualists.</title>
        <authorList>
            <consortium name="DOE Joint Genome Institute"/>
            <consortium name="Mycorrhizal Genomics Consortium"/>
            <person name="Kohler A."/>
            <person name="Kuo A."/>
            <person name="Nagy L.G."/>
            <person name="Floudas D."/>
            <person name="Copeland A."/>
            <person name="Barry K.W."/>
            <person name="Cichocki N."/>
            <person name="Veneault-Fourrey C."/>
            <person name="LaButti K."/>
            <person name="Lindquist E.A."/>
            <person name="Lipzen A."/>
            <person name="Lundell T."/>
            <person name="Morin E."/>
            <person name="Murat C."/>
            <person name="Riley R."/>
            <person name="Ohm R."/>
            <person name="Sun H."/>
            <person name="Tunlid A."/>
            <person name="Henrissat B."/>
            <person name="Grigoriev I.V."/>
            <person name="Hibbett D.S."/>
            <person name="Martin F."/>
        </authorList>
    </citation>
    <scope>NUCLEOTIDE SEQUENCE [LARGE SCALE GENOMIC DNA]</scope>
    <source>
        <strain evidence="4">Marx 270</strain>
    </source>
</reference>
<dbReference type="InParanoid" id="A0A0C3PKG9"/>
<dbReference type="STRING" id="870435.A0A0C3PKG9"/>
<dbReference type="AlphaFoldDB" id="A0A0C3PKG9"/>
<dbReference type="CDD" id="cd06558">
    <property type="entry name" value="crotonase-like"/>
    <property type="match status" value="1"/>
</dbReference>
<evidence type="ECO:0000256" key="2">
    <source>
        <dbReference type="RuleBase" id="RU003707"/>
    </source>
</evidence>
<evidence type="ECO:0000256" key="1">
    <source>
        <dbReference type="ARBA" id="ARBA00005254"/>
    </source>
</evidence>
<dbReference type="GO" id="GO:0004165">
    <property type="term" value="F:delta(3)-delta(2)-enoyl-CoA isomerase activity"/>
    <property type="evidence" value="ECO:0007669"/>
    <property type="project" value="TreeGrafter"/>
</dbReference>
<accession>A0A0C3PKG9</accession>
<proteinExistence type="inferred from homology"/>
<dbReference type="GO" id="GO:0006635">
    <property type="term" value="P:fatty acid beta-oxidation"/>
    <property type="evidence" value="ECO:0007669"/>
    <property type="project" value="TreeGrafter"/>
</dbReference>
<dbReference type="GO" id="GO:0005777">
    <property type="term" value="C:peroxisome"/>
    <property type="evidence" value="ECO:0007669"/>
    <property type="project" value="TreeGrafter"/>
</dbReference>
<evidence type="ECO:0000313" key="4">
    <source>
        <dbReference type="Proteomes" id="UP000054217"/>
    </source>
</evidence>
<dbReference type="OrthoDB" id="1696280at2759"/>
<dbReference type="PROSITE" id="PS00166">
    <property type="entry name" value="ENOYL_COA_HYDRATASE"/>
    <property type="match status" value="1"/>
</dbReference>
<protein>
    <recommendedName>
        <fullName evidence="5">Enoyl-CoA hydratase</fullName>
    </recommendedName>
</protein>
<evidence type="ECO:0008006" key="5">
    <source>
        <dbReference type="Google" id="ProtNLM"/>
    </source>
</evidence>
<dbReference type="Pfam" id="PF00378">
    <property type="entry name" value="ECH_1"/>
    <property type="match status" value="1"/>
</dbReference>
<dbReference type="Gene3D" id="3.90.226.10">
    <property type="entry name" value="2-enoyl-CoA Hydratase, Chain A, domain 1"/>
    <property type="match status" value="1"/>
</dbReference>
<dbReference type="SUPFAM" id="SSF52096">
    <property type="entry name" value="ClpP/crotonase"/>
    <property type="match status" value="1"/>
</dbReference>
<dbReference type="InterPro" id="IPR029045">
    <property type="entry name" value="ClpP/crotonase-like_dom_sf"/>
</dbReference>
<reference evidence="3 4" key="1">
    <citation type="submission" date="2014-04" db="EMBL/GenBank/DDBJ databases">
        <authorList>
            <consortium name="DOE Joint Genome Institute"/>
            <person name="Kuo A."/>
            <person name="Kohler A."/>
            <person name="Costa M.D."/>
            <person name="Nagy L.G."/>
            <person name="Floudas D."/>
            <person name="Copeland A."/>
            <person name="Barry K.W."/>
            <person name="Cichocki N."/>
            <person name="Veneault-Fourrey C."/>
            <person name="LaButti K."/>
            <person name="Lindquist E.A."/>
            <person name="Lipzen A."/>
            <person name="Lundell T."/>
            <person name="Morin E."/>
            <person name="Murat C."/>
            <person name="Sun H."/>
            <person name="Tunlid A."/>
            <person name="Henrissat B."/>
            <person name="Grigoriev I.V."/>
            <person name="Hibbett D.S."/>
            <person name="Martin F."/>
            <person name="Nordberg H.P."/>
            <person name="Cantor M.N."/>
            <person name="Hua S.X."/>
        </authorList>
    </citation>
    <scope>NUCLEOTIDE SEQUENCE [LARGE SCALE GENOMIC DNA]</scope>
    <source>
        <strain evidence="3 4">Marx 270</strain>
    </source>
</reference>
<dbReference type="EMBL" id="KN831944">
    <property type="protein sequence ID" value="KIO14735.1"/>
    <property type="molecule type" value="Genomic_DNA"/>
</dbReference>
<dbReference type="PANTHER" id="PTHR11941:SF75">
    <property type="entry name" value="ENOYL-COA HYDRATASE_ISOMERASE FAMILY PROTEIN"/>
    <property type="match status" value="1"/>
</dbReference>
<organism evidence="3 4">
    <name type="scientific">Pisolithus tinctorius Marx 270</name>
    <dbReference type="NCBI Taxonomy" id="870435"/>
    <lineage>
        <taxon>Eukaryota</taxon>
        <taxon>Fungi</taxon>
        <taxon>Dikarya</taxon>
        <taxon>Basidiomycota</taxon>
        <taxon>Agaricomycotina</taxon>
        <taxon>Agaricomycetes</taxon>
        <taxon>Agaricomycetidae</taxon>
        <taxon>Boletales</taxon>
        <taxon>Sclerodermatineae</taxon>
        <taxon>Pisolithaceae</taxon>
        <taxon>Pisolithus</taxon>
    </lineage>
</organism>
<dbReference type="Proteomes" id="UP000054217">
    <property type="component" value="Unassembled WGS sequence"/>
</dbReference>
<dbReference type="PANTHER" id="PTHR11941">
    <property type="entry name" value="ENOYL-COA HYDRATASE-RELATED"/>
    <property type="match status" value="1"/>
</dbReference>
<comment type="similarity">
    <text evidence="1 2">Belongs to the enoyl-CoA hydratase/isomerase family.</text>
</comment>
<dbReference type="InterPro" id="IPR001753">
    <property type="entry name" value="Enoyl-CoA_hydra/iso"/>
</dbReference>
<dbReference type="HOGENOM" id="CLU_009834_3_1_1"/>
<gene>
    <name evidence="3" type="ORF">M404DRAFT_120056</name>
</gene>